<evidence type="ECO:0000256" key="1">
    <source>
        <dbReference type="SAM" id="MobiDB-lite"/>
    </source>
</evidence>
<accession>A0AAV7K2K9</accession>
<reference evidence="2 3" key="1">
    <citation type="journal article" date="2023" name="BMC Biol.">
        <title>The compact genome of the sponge Oopsacas minuta (Hexactinellida) is lacking key metazoan core genes.</title>
        <authorList>
            <person name="Santini S."/>
            <person name="Schenkelaars Q."/>
            <person name="Jourda C."/>
            <person name="Duchesne M."/>
            <person name="Belahbib H."/>
            <person name="Rocher C."/>
            <person name="Selva M."/>
            <person name="Riesgo A."/>
            <person name="Vervoort M."/>
            <person name="Leys S.P."/>
            <person name="Kodjabachian L."/>
            <person name="Le Bivic A."/>
            <person name="Borchiellini C."/>
            <person name="Claverie J.M."/>
            <person name="Renard E."/>
        </authorList>
    </citation>
    <scope>NUCLEOTIDE SEQUENCE [LARGE SCALE GENOMIC DNA]</scope>
    <source>
        <strain evidence="2">SPO-2</strain>
    </source>
</reference>
<dbReference type="EMBL" id="JAKMXF010000199">
    <property type="protein sequence ID" value="KAI6655443.1"/>
    <property type="molecule type" value="Genomic_DNA"/>
</dbReference>
<gene>
    <name evidence="2" type="ORF">LOD99_2278</name>
</gene>
<keyword evidence="3" id="KW-1185">Reference proteome</keyword>
<comment type="caution">
    <text evidence="2">The sequence shown here is derived from an EMBL/GenBank/DDBJ whole genome shotgun (WGS) entry which is preliminary data.</text>
</comment>
<sequence length="118" mass="13678">MSEDTILKKTLMSEAERERLRRENETPEVRAILLEKQRERQGSPRQSESDHGDKAFNLGRDSSIDEYNDDSSSEDDRRPPGMTAEEFDEYLRVDDGIPMAGKIDIEDIIDNYHNEDDT</sequence>
<dbReference type="AlphaFoldDB" id="A0AAV7K2K9"/>
<name>A0AAV7K2K9_9METZ</name>
<evidence type="ECO:0000313" key="3">
    <source>
        <dbReference type="Proteomes" id="UP001165289"/>
    </source>
</evidence>
<feature type="compositionally biased region" description="Basic and acidic residues" evidence="1">
    <location>
        <begin position="14"/>
        <end position="54"/>
    </location>
</feature>
<evidence type="ECO:0000313" key="2">
    <source>
        <dbReference type="EMBL" id="KAI6655443.1"/>
    </source>
</evidence>
<dbReference type="Proteomes" id="UP001165289">
    <property type="component" value="Unassembled WGS sequence"/>
</dbReference>
<feature type="compositionally biased region" description="Acidic residues" evidence="1">
    <location>
        <begin position="64"/>
        <end position="73"/>
    </location>
</feature>
<feature type="region of interest" description="Disordered" evidence="1">
    <location>
        <begin position="1"/>
        <end position="90"/>
    </location>
</feature>
<proteinExistence type="predicted"/>
<protein>
    <submittedName>
        <fullName evidence="2">Uncharacterized protein</fullName>
    </submittedName>
</protein>
<organism evidence="2 3">
    <name type="scientific">Oopsacas minuta</name>
    <dbReference type="NCBI Taxonomy" id="111878"/>
    <lineage>
        <taxon>Eukaryota</taxon>
        <taxon>Metazoa</taxon>
        <taxon>Porifera</taxon>
        <taxon>Hexactinellida</taxon>
        <taxon>Hexasterophora</taxon>
        <taxon>Lyssacinosida</taxon>
        <taxon>Leucopsacidae</taxon>
        <taxon>Oopsacas</taxon>
    </lineage>
</organism>